<protein>
    <submittedName>
        <fullName evidence="1">Uncharacterized protein</fullName>
    </submittedName>
</protein>
<dbReference type="Proteomes" id="UP000005615">
    <property type="component" value="Unassembled WGS sequence"/>
</dbReference>
<evidence type="ECO:0000313" key="1">
    <source>
        <dbReference type="EMBL" id="EGG29863.1"/>
    </source>
</evidence>
<accession>F3L1B5</accession>
<evidence type="ECO:0000313" key="2">
    <source>
        <dbReference type="Proteomes" id="UP000005615"/>
    </source>
</evidence>
<organism evidence="1 2">
    <name type="scientific">Aequoribacter fuscus</name>
    <dbReference type="NCBI Taxonomy" id="2518989"/>
    <lineage>
        <taxon>Bacteria</taxon>
        <taxon>Pseudomonadati</taxon>
        <taxon>Pseudomonadota</taxon>
        <taxon>Gammaproteobacteria</taxon>
        <taxon>Cellvibrionales</taxon>
        <taxon>Halieaceae</taxon>
        <taxon>Aequoribacter</taxon>
    </lineage>
</organism>
<dbReference type="AlphaFoldDB" id="F3L1B5"/>
<proteinExistence type="predicted"/>
<sequence>MTRQSITLTEQNDRWLKDHVANSGEYSSKSDLVNDLIRRARRIETINQKLAFAEESGFVESTPEAILEEFKNQLPD</sequence>
<dbReference type="eggNOG" id="COG3609">
    <property type="taxonomic scope" value="Bacteria"/>
</dbReference>
<gene>
    <name evidence="1" type="ORF">IMCC3088_1209</name>
</gene>
<keyword evidence="2" id="KW-1185">Reference proteome</keyword>
<name>F3L1B5_9GAMM</name>
<dbReference type="EMBL" id="AEIG01000028">
    <property type="protein sequence ID" value="EGG29863.1"/>
    <property type="molecule type" value="Genomic_DNA"/>
</dbReference>
<reference evidence="1 2" key="1">
    <citation type="journal article" date="2011" name="J. Bacteriol.">
        <title>Genome sequence of strain IMCC3088, a proteorhodopsin-containing marine bacterium belonging to the OM60/NOR5 clade.</title>
        <authorList>
            <person name="Jang Y."/>
            <person name="Oh H.M."/>
            <person name="Kang I."/>
            <person name="Lee K."/>
            <person name="Yang S.J."/>
            <person name="Cho J.C."/>
        </authorList>
    </citation>
    <scope>NUCLEOTIDE SEQUENCE [LARGE SCALE GENOMIC DNA]</scope>
    <source>
        <strain evidence="1 2">IMCC3088</strain>
    </source>
</reference>
<dbReference type="STRING" id="2518989.IMCC3088_1209"/>
<dbReference type="Gene3D" id="6.10.10.120">
    <property type="entry name" value="Antitoxin ParD1-like"/>
    <property type="match status" value="1"/>
</dbReference>
<dbReference type="OrthoDB" id="517416at2"/>
<comment type="caution">
    <text evidence="1">The sequence shown here is derived from an EMBL/GenBank/DDBJ whole genome shotgun (WGS) entry which is preliminary data.</text>
</comment>
<dbReference type="RefSeq" id="WP_009575505.1">
    <property type="nucleotide sequence ID" value="NZ_AEIG01000028.1"/>
</dbReference>
<dbReference type="InterPro" id="IPR038296">
    <property type="entry name" value="ParD_sf"/>
</dbReference>